<evidence type="ECO:0000256" key="2">
    <source>
        <dbReference type="RuleBase" id="RU364000"/>
    </source>
</evidence>
<keyword evidence="2" id="KW-0479">Metal-binding</keyword>
<comment type="caution">
    <text evidence="4">The sequence shown here is derived from an EMBL/GenBank/DDBJ whole genome shotgun (WGS) entry which is preliminary data.</text>
</comment>
<feature type="domain" description="Enoyl reductase (ER)" evidence="3">
    <location>
        <begin position="10"/>
        <end position="334"/>
    </location>
</feature>
<dbReference type="Gene3D" id="3.90.180.10">
    <property type="entry name" value="Medium-chain alcohol dehydrogenases, catalytic domain"/>
    <property type="match status" value="1"/>
</dbReference>
<reference evidence="4 5" key="1">
    <citation type="submission" date="2018-04" db="EMBL/GenBank/DDBJ databases">
        <title>Genomic Encyclopedia of Archaeal and Bacterial Type Strains, Phase II (KMG-II): from individual species to whole genera.</title>
        <authorList>
            <person name="Goeker M."/>
        </authorList>
    </citation>
    <scope>NUCLEOTIDE SEQUENCE [LARGE SCALE GENOMIC DNA]</scope>
    <source>
        <strain evidence="4 5">DSM 12244</strain>
    </source>
</reference>
<evidence type="ECO:0000313" key="4">
    <source>
        <dbReference type="EMBL" id="PTX61353.1"/>
    </source>
</evidence>
<dbReference type="InterPro" id="IPR036291">
    <property type="entry name" value="NAD(P)-bd_dom_sf"/>
</dbReference>
<dbReference type="PANTHER" id="PTHR44154">
    <property type="entry name" value="QUINONE OXIDOREDUCTASE"/>
    <property type="match status" value="1"/>
</dbReference>
<dbReference type="EMBL" id="QBKU01000021">
    <property type="protein sequence ID" value="PTX61353.1"/>
    <property type="molecule type" value="Genomic_DNA"/>
</dbReference>
<dbReference type="InterPro" id="IPR051603">
    <property type="entry name" value="Zinc-ADH_QOR/CCCR"/>
</dbReference>
<proteinExistence type="inferred from homology"/>
<name>A0A2T6BZ59_9RHOB</name>
<accession>A0A2T6BZ59</accession>
<dbReference type="Proteomes" id="UP000244092">
    <property type="component" value="Unassembled WGS sequence"/>
</dbReference>
<dbReference type="GO" id="GO:0008270">
    <property type="term" value="F:zinc ion binding"/>
    <property type="evidence" value="ECO:0007669"/>
    <property type="project" value="InterPro"/>
</dbReference>
<keyword evidence="1" id="KW-0521">NADP</keyword>
<dbReference type="CDD" id="cd08252">
    <property type="entry name" value="AL_MDR"/>
    <property type="match status" value="1"/>
</dbReference>
<organism evidence="4 5">
    <name type="scientific">Sulfitobacter mediterraneus</name>
    <dbReference type="NCBI Taxonomy" id="83219"/>
    <lineage>
        <taxon>Bacteria</taxon>
        <taxon>Pseudomonadati</taxon>
        <taxon>Pseudomonadota</taxon>
        <taxon>Alphaproteobacteria</taxon>
        <taxon>Rhodobacterales</taxon>
        <taxon>Roseobacteraceae</taxon>
        <taxon>Sulfitobacter</taxon>
    </lineage>
</organism>
<dbReference type="RefSeq" id="WP_025049980.1">
    <property type="nucleotide sequence ID" value="NZ_QBKU01000021.1"/>
</dbReference>
<keyword evidence="2" id="KW-0862">Zinc</keyword>
<gene>
    <name evidence="4" type="ORF">C8N31_12116</name>
</gene>
<dbReference type="InterPro" id="IPR014182">
    <property type="entry name" value="ADH_Zn_typ-1"/>
</dbReference>
<dbReference type="InterPro" id="IPR011032">
    <property type="entry name" value="GroES-like_sf"/>
</dbReference>
<dbReference type="GO" id="GO:0016491">
    <property type="term" value="F:oxidoreductase activity"/>
    <property type="evidence" value="ECO:0007669"/>
    <property type="project" value="UniProtKB-KW"/>
</dbReference>
<dbReference type="PANTHER" id="PTHR44154:SF1">
    <property type="entry name" value="QUINONE OXIDOREDUCTASE"/>
    <property type="match status" value="1"/>
</dbReference>
<dbReference type="SUPFAM" id="SSF50129">
    <property type="entry name" value="GroES-like"/>
    <property type="match status" value="1"/>
</dbReference>
<protein>
    <recommendedName>
        <fullName evidence="2">Zinc-type alcohol dehydrogenase-like protein</fullName>
    </recommendedName>
</protein>
<evidence type="ECO:0000259" key="3">
    <source>
        <dbReference type="SMART" id="SM00829"/>
    </source>
</evidence>
<evidence type="ECO:0000313" key="5">
    <source>
        <dbReference type="Proteomes" id="UP000244092"/>
    </source>
</evidence>
<dbReference type="Pfam" id="PF08240">
    <property type="entry name" value="ADH_N"/>
    <property type="match status" value="1"/>
</dbReference>
<dbReference type="InterPro" id="IPR020843">
    <property type="entry name" value="ER"/>
</dbReference>
<dbReference type="NCBIfam" id="TIGR02817">
    <property type="entry name" value="adh_fam_1"/>
    <property type="match status" value="1"/>
</dbReference>
<dbReference type="SMART" id="SM00829">
    <property type="entry name" value="PKS_ER"/>
    <property type="match status" value="1"/>
</dbReference>
<dbReference type="InterPro" id="IPR013154">
    <property type="entry name" value="ADH-like_N"/>
</dbReference>
<dbReference type="SUPFAM" id="SSF51735">
    <property type="entry name" value="NAD(P)-binding Rossmann-fold domains"/>
    <property type="match status" value="1"/>
</dbReference>
<dbReference type="OrthoDB" id="9785812at2"/>
<dbReference type="Pfam" id="PF13602">
    <property type="entry name" value="ADH_zinc_N_2"/>
    <property type="match status" value="1"/>
</dbReference>
<keyword evidence="2" id="KW-0560">Oxidoreductase</keyword>
<comment type="similarity">
    <text evidence="2">Belongs to the zinc-containing alcohol dehydrogenase family. Quinone oxidoreductase subfamily.</text>
</comment>
<evidence type="ECO:0000256" key="1">
    <source>
        <dbReference type="ARBA" id="ARBA00022857"/>
    </source>
</evidence>
<dbReference type="AlphaFoldDB" id="A0A2T6BZ59"/>
<dbReference type="Gene3D" id="3.40.50.720">
    <property type="entry name" value="NAD(P)-binding Rossmann-like Domain"/>
    <property type="match status" value="1"/>
</dbReference>
<sequence>MKAVGYLETGSIDRPDALIDFAAEKPIPSGHDLLVKVEAVSVNPVDTKIRQRRASSDGKPEVLGWDAAGEVVAIGDAASGFTVGDKVYYAGAVNRPGTNSEFHLVDSRIVGKAPSSISTSAAAAMPLTTLTAYEMLFDRLKINEAIPGGNNTLLIIGGAGGVGSITIQLARALSDVTIIATASRPETKAWVEELGAHHVISHAEPLGPQIDALGVGSIDYVYSTTHSHLYAEDVAGLMTPQGRYGLIDDPESFNIMPFKPKAISVHWEFMFTRPMFGTADIQRQGDILNEVAALIDAGKVKSTIAESFGTINAANLMKAHALLESGKSKGKIVLEGF</sequence>